<feature type="non-terminal residue" evidence="1">
    <location>
        <position position="1"/>
    </location>
</feature>
<name>A0A5J4PA21_9ZZZZ</name>
<proteinExistence type="predicted"/>
<reference evidence="1" key="1">
    <citation type="submission" date="2019-03" db="EMBL/GenBank/DDBJ databases">
        <title>Single cell metagenomics reveals metabolic interactions within the superorganism composed of flagellate Streblomastix strix and complex community of Bacteroidetes bacteria on its surface.</title>
        <authorList>
            <person name="Treitli S.C."/>
            <person name="Kolisko M."/>
            <person name="Husnik F."/>
            <person name="Keeling P."/>
            <person name="Hampl V."/>
        </authorList>
    </citation>
    <scope>NUCLEOTIDE SEQUENCE</scope>
    <source>
        <strain evidence="1">STM</strain>
    </source>
</reference>
<organism evidence="1">
    <name type="scientific">termite gut metagenome</name>
    <dbReference type="NCBI Taxonomy" id="433724"/>
    <lineage>
        <taxon>unclassified sequences</taxon>
        <taxon>metagenomes</taxon>
        <taxon>organismal metagenomes</taxon>
    </lineage>
</organism>
<accession>A0A5J4PA21</accession>
<gene>
    <name evidence="1" type="ORF">EZS27_042535</name>
</gene>
<dbReference type="AlphaFoldDB" id="A0A5J4PA21"/>
<evidence type="ECO:0000313" key="1">
    <source>
        <dbReference type="EMBL" id="KAA6305810.1"/>
    </source>
</evidence>
<dbReference type="EMBL" id="SNRY01010397">
    <property type="protein sequence ID" value="KAA6305810.1"/>
    <property type="molecule type" value="Genomic_DNA"/>
</dbReference>
<comment type="caution">
    <text evidence="1">The sequence shown here is derived from an EMBL/GenBank/DDBJ whole genome shotgun (WGS) entry which is preliminary data.</text>
</comment>
<protein>
    <submittedName>
        <fullName evidence="1">Uncharacterized protein</fullName>
    </submittedName>
</protein>
<sequence length="68" mass="7653">ASLNSSINYNKTQNNVQSGSNRETFDYIFGGSTNINLPWKIYVSTDANYRIKNGYSGDCKKTNPYSCE</sequence>